<dbReference type="PANTHER" id="PTHR33387">
    <property type="entry name" value="RMLC-LIKE JELLY ROLL FOLD PROTEIN"/>
    <property type="match status" value="1"/>
</dbReference>
<dbReference type="Pfam" id="PF06172">
    <property type="entry name" value="Cupin_5"/>
    <property type="match status" value="1"/>
</dbReference>
<proteinExistence type="predicted"/>
<gene>
    <name evidence="2" type="ORF">CFR72_01880</name>
</gene>
<protein>
    <submittedName>
        <fullName evidence="2">Cupin</fullName>
    </submittedName>
</protein>
<dbReference type="Gene3D" id="2.60.120.10">
    <property type="entry name" value="Jelly Rolls"/>
    <property type="match status" value="1"/>
</dbReference>
<accession>A0A318Q1N3</accession>
<comment type="caution">
    <text evidence="2">The sequence shown here is derived from an EMBL/GenBank/DDBJ whole genome shotgun (WGS) entry which is preliminary data.</text>
</comment>
<evidence type="ECO:0000313" key="2">
    <source>
        <dbReference type="EMBL" id="PYD64536.1"/>
    </source>
</evidence>
<dbReference type="InterPro" id="IPR039935">
    <property type="entry name" value="YML079W-like"/>
</dbReference>
<dbReference type="InterPro" id="IPR014710">
    <property type="entry name" value="RmlC-like_jellyroll"/>
</dbReference>
<evidence type="ECO:0000313" key="3">
    <source>
        <dbReference type="Proteomes" id="UP000248301"/>
    </source>
</evidence>
<dbReference type="AlphaFoldDB" id="A0A318Q1N3"/>
<dbReference type="EMBL" id="NKUF01000002">
    <property type="protein sequence ID" value="PYD64536.1"/>
    <property type="molecule type" value="Genomic_DNA"/>
</dbReference>
<dbReference type="CDD" id="cd06121">
    <property type="entry name" value="cupin_YML079wp"/>
    <property type="match status" value="1"/>
</dbReference>
<dbReference type="RefSeq" id="WP_110912354.1">
    <property type="nucleotide sequence ID" value="NZ_NKUF01000002.1"/>
</dbReference>
<dbReference type="InterPro" id="IPR009327">
    <property type="entry name" value="Cupin_DUF985"/>
</dbReference>
<dbReference type="Proteomes" id="UP000248301">
    <property type="component" value="Unassembled WGS sequence"/>
</dbReference>
<dbReference type="SUPFAM" id="SSF51182">
    <property type="entry name" value="RmlC-like cupins"/>
    <property type="match status" value="1"/>
</dbReference>
<evidence type="ECO:0000259" key="1">
    <source>
        <dbReference type="Pfam" id="PF06172"/>
    </source>
</evidence>
<reference evidence="2 3" key="1">
    <citation type="submission" date="2017-07" db="EMBL/GenBank/DDBJ databases">
        <title>A draft genome sequence of Gluconacetobacter entanii LTH 4560.</title>
        <authorList>
            <person name="Skraban J."/>
            <person name="Cleenwerck I."/>
            <person name="Vandamme P."/>
            <person name="Trcek J."/>
        </authorList>
    </citation>
    <scope>NUCLEOTIDE SEQUENCE [LARGE SCALE GENOMIC DNA]</scope>
    <source>
        <strain evidence="2 3">LTH 4560</strain>
    </source>
</reference>
<feature type="domain" description="DUF985" evidence="1">
    <location>
        <begin position="26"/>
        <end position="150"/>
    </location>
</feature>
<sequence>MTETPPTHGTALDLRDPGLDAARVRAALSLAPHPEGGSYREVWREARADGGRGSVSTIEFLLAEGERSHWHRVDAAEIWCWQAGGPLRLRIAAGGQAEQVITLGPRPDAGEVLQAVVPAGAWQAAESMGRWSLVACIVAPAFLFERFELAPPGWSPAGTQAGHS</sequence>
<organism evidence="2 3">
    <name type="scientific">Gluconacetobacter entanii</name>
    <dbReference type="NCBI Taxonomy" id="108528"/>
    <lineage>
        <taxon>Bacteria</taxon>
        <taxon>Pseudomonadati</taxon>
        <taxon>Pseudomonadota</taxon>
        <taxon>Alphaproteobacteria</taxon>
        <taxon>Acetobacterales</taxon>
        <taxon>Acetobacteraceae</taxon>
        <taxon>Gluconacetobacter</taxon>
    </lineage>
</organism>
<name>A0A318Q1N3_9PROT</name>
<dbReference type="OrthoDB" id="9798288at2"/>
<dbReference type="InterPro" id="IPR011051">
    <property type="entry name" value="RmlC_Cupin_sf"/>
</dbReference>
<dbReference type="PANTHER" id="PTHR33387:SF3">
    <property type="entry name" value="DUF985 DOMAIN-CONTAINING PROTEIN"/>
    <property type="match status" value="1"/>
</dbReference>